<evidence type="ECO:0000313" key="2">
    <source>
        <dbReference type="Proteomes" id="UP000187209"/>
    </source>
</evidence>
<accession>A0A1R2D3T4</accession>
<dbReference type="EMBL" id="MPUH01000006">
    <property type="protein sequence ID" value="OMJ95925.1"/>
    <property type="molecule type" value="Genomic_DNA"/>
</dbReference>
<sequence length="249" mass="28372">MMNFESSITCFYCLEIAKDPVEFLCCFNICCEEHVSQLKECSFCRKPLQSRPSVVLRRMIGDLSVICELCNYKTTRSQLSTHMKICPSRLEKCLICQADIKRSEIIPHALEFHENVIIEAYYGGLAKAKGIEERKIEYRECINMSKKARIGESGKYYCGTKQIFPCKCCDGKCGKDTGCNCVDCMALDIKARGLPKGYLVNTSGNICTKNLSGKFFCMCLGENSRCGQEIQCRNCERMDKTWERYLSLL</sequence>
<dbReference type="InterPro" id="IPR013083">
    <property type="entry name" value="Znf_RING/FYVE/PHD"/>
</dbReference>
<proteinExistence type="predicted"/>
<dbReference type="AlphaFoldDB" id="A0A1R2D3T4"/>
<gene>
    <name evidence="1" type="ORF">SteCoe_658</name>
</gene>
<dbReference type="Gene3D" id="3.30.40.10">
    <property type="entry name" value="Zinc/RING finger domain, C3HC4 (zinc finger)"/>
    <property type="match status" value="1"/>
</dbReference>
<keyword evidence="2" id="KW-1185">Reference proteome</keyword>
<protein>
    <recommendedName>
        <fullName evidence="3">RING-type domain-containing protein</fullName>
    </recommendedName>
</protein>
<name>A0A1R2D3T4_9CILI</name>
<reference evidence="1 2" key="1">
    <citation type="submission" date="2016-11" db="EMBL/GenBank/DDBJ databases">
        <title>The macronuclear genome of Stentor coeruleus: a giant cell with tiny introns.</title>
        <authorList>
            <person name="Slabodnick M."/>
            <person name="Ruby J.G."/>
            <person name="Reiff S.B."/>
            <person name="Swart E.C."/>
            <person name="Gosai S."/>
            <person name="Prabakaran S."/>
            <person name="Witkowska E."/>
            <person name="Larue G.E."/>
            <person name="Fisher S."/>
            <person name="Freeman R.M."/>
            <person name="Gunawardena J."/>
            <person name="Chu W."/>
            <person name="Stover N.A."/>
            <person name="Gregory B.D."/>
            <person name="Nowacki M."/>
            <person name="Derisi J."/>
            <person name="Roy S.W."/>
            <person name="Marshall W.F."/>
            <person name="Sood P."/>
        </authorList>
    </citation>
    <scope>NUCLEOTIDE SEQUENCE [LARGE SCALE GENOMIC DNA]</scope>
    <source>
        <strain evidence="1">WM001</strain>
    </source>
</reference>
<dbReference type="OrthoDB" id="9972365at2759"/>
<evidence type="ECO:0000313" key="1">
    <source>
        <dbReference type="EMBL" id="OMJ95925.1"/>
    </source>
</evidence>
<organism evidence="1 2">
    <name type="scientific">Stentor coeruleus</name>
    <dbReference type="NCBI Taxonomy" id="5963"/>
    <lineage>
        <taxon>Eukaryota</taxon>
        <taxon>Sar</taxon>
        <taxon>Alveolata</taxon>
        <taxon>Ciliophora</taxon>
        <taxon>Postciliodesmatophora</taxon>
        <taxon>Heterotrichea</taxon>
        <taxon>Heterotrichida</taxon>
        <taxon>Stentoridae</taxon>
        <taxon>Stentor</taxon>
    </lineage>
</organism>
<dbReference type="Proteomes" id="UP000187209">
    <property type="component" value="Unassembled WGS sequence"/>
</dbReference>
<comment type="caution">
    <text evidence="1">The sequence shown here is derived from an EMBL/GenBank/DDBJ whole genome shotgun (WGS) entry which is preliminary data.</text>
</comment>
<evidence type="ECO:0008006" key="3">
    <source>
        <dbReference type="Google" id="ProtNLM"/>
    </source>
</evidence>